<dbReference type="PANTHER" id="PTHR38438:SF1">
    <property type="entry name" value="RIBOFLAVIN TRANSPORTER RIBU"/>
    <property type="match status" value="1"/>
</dbReference>
<dbReference type="Proteomes" id="UP000028730">
    <property type="component" value="Unassembled WGS sequence"/>
</dbReference>
<comment type="subcellular location">
    <subcellularLocation>
        <location evidence="1">Cell membrane</location>
        <topology evidence="1">Multi-pass membrane protein</topology>
    </subcellularLocation>
</comment>
<evidence type="ECO:0000256" key="7">
    <source>
        <dbReference type="ARBA" id="ARBA00023136"/>
    </source>
</evidence>
<name>A0A080N2S2_9BIFI</name>
<dbReference type="Pfam" id="PF12822">
    <property type="entry name" value="ECF_trnsprt"/>
    <property type="match status" value="1"/>
</dbReference>
<feature type="transmembrane region" description="Helical" evidence="9">
    <location>
        <begin position="144"/>
        <end position="168"/>
    </location>
</feature>
<feature type="region of interest" description="Disordered" evidence="8">
    <location>
        <begin position="1"/>
        <end position="44"/>
    </location>
</feature>
<keyword evidence="6 9" id="KW-1133">Transmembrane helix</keyword>
<dbReference type="STRING" id="1341695.BBOMB_0657"/>
<dbReference type="InterPro" id="IPR025720">
    <property type="entry name" value="RibU"/>
</dbReference>
<organism evidence="10 11">
    <name type="scientific">Bifidobacterium bombi DSM 19703</name>
    <dbReference type="NCBI Taxonomy" id="1341695"/>
    <lineage>
        <taxon>Bacteria</taxon>
        <taxon>Bacillati</taxon>
        <taxon>Actinomycetota</taxon>
        <taxon>Actinomycetes</taxon>
        <taxon>Bifidobacteriales</taxon>
        <taxon>Bifidobacteriaceae</taxon>
        <taxon>Bifidobacterium</taxon>
    </lineage>
</organism>
<feature type="transmembrane region" description="Helical" evidence="9">
    <location>
        <begin position="180"/>
        <end position="207"/>
    </location>
</feature>
<dbReference type="PANTHER" id="PTHR38438">
    <property type="entry name" value="RIBOFLAVIN TRANSPORTER RIBU"/>
    <property type="match status" value="1"/>
</dbReference>
<comment type="caution">
    <text evidence="10">The sequence shown here is derived from an EMBL/GenBank/DDBJ whole genome shotgun (WGS) entry which is preliminary data.</text>
</comment>
<dbReference type="EMBL" id="ATLK01000001">
    <property type="protein sequence ID" value="KFF31312.1"/>
    <property type="molecule type" value="Genomic_DNA"/>
</dbReference>
<evidence type="ECO:0000313" key="11">
    <source>
        <dbReference type="Proteomes" id="UP000028730"/>
    </source>
</evidence>
<dbReference type="RefSeq" id="WP_044087200.1">
    <property type="nucleotide sequence ID" value="NZ_ATLK01000001.1"/>
</dbReference>
<dbReference type="eggNOG" id="COG3601">
    <property type="taxonomic scope" value="Bacteria"/>
</dbReference>
<evidence type="ECO:0000256" key="3">
    <source>
        <dbReference type="ARBA" id="ARBA00022448"/>
    </source>
</evidence>
<proteinExistence type="inferred from homology"/>
<evidence type="ECO:0000313" key="10">
    <source>
        <dbReference type="EMBL" id="KFF31312.1"/>
    </source>
</evidence>
<feature type="compositionally biased region" description="Polar residues" evidence="8">
    <location>
        <begin position="35"/>
        <end position="44"/>
    </location>
</feature>
<dbReference type="GO" id="GO:0005886">
    <property type="term" value="C:plasma membrane"/>
    <property type="evidence" value="ECO:0007669"/>
    <property type="project" value="UniProtKB-SubCell"/>
</dbReference>
<evidence type="ECO:0000256" key="4">
    <source>
        <dbReference type="ARBA" id="ARBA00022475"/>
    </source>
</evidence>
<dbReference type="AlphaFoldDB" id="A0A080N2S2"/>
<comment type="similarity">
    <text evidence="2">Belongs to the prokaryotic riboflavin transporter (P-RFT) (TC 2.A.87) family.</text>
</comment>
<keyword evidence="7 9" id="KW-0472">Membrane</keyword>
<keyword evidence="4" id="KW-1003">Cell membrane</keyword>
<keyword evidence="5 9" id="KW-0812">Transmembrane</keyword>
<accession>A0A080N2S2</accession>
<reference evidence="10 11" key="1">
    <citation type="journal article" date="2014" name="Appl. Environ. Microbiol.">
        <title>Genomic encyclopedia of type strains of the genus Bifidobacterium.</title>
        <authorList>
            <person name="Milani C."/>
            <person name="Lugli G.A."/>
            <person name="Duranti S."/>
            <person name="Turroni F."/>
            <person name="Bottacini F."/>
            <person name="Mangifesta M."/>
            <person name="Sanchez B."/>
            <person name="Viappiani A."/>
            <person name="Mancabelli L."/>
            <person name="Taminiau B."/>
            <person name="Delcenserie V."/>
            <person name="Barrangou R."/>
            <person name="Margolles A."/>
            <person name="van Sinderen D."/>
            <person name="Ventura M."/>
        </authorList>
    </citation>
    <scope>NUCLEOTIDE SEQUENCE [LARGE SCALE GENOMIC DNA]</scope>
    <source>
        <strain evidence="10 11">DSM 19703</strain>
    </source>
</reference>
<keyword evidence="11" id="KW-1185">Reference proteome</keyword>
<evidence type="ECO:0000256" key="2">
    <source>
        <dbReference type="ARBA" id="ARBA00005540"/>
    </source>
</evidence>
<dbReference type="OrthoDB" id="9809216at2"/>
<evidence type="ECO:0000256" key="1">
    <source>
        <dbReference type="ARBA" id="ARBA00004651"/>
    </source>
</evidence>
<feature type="transmembrane region" description="Helical" evidence="9">
    <location>
        <begin position="85"/>
        <end position="110"/>
    </location>
</feature>
<evidence type="ECO:0000256" key="6">
    <source>
        <dbReference type="ARBA" id="ARBA00022989"/>
    </source>
</evidence>
<evidence type="ECO:0000256" key="8">
    <source>
        <dbReference type="SAM" id="MobiDB-lite"/>
    </source>
</evidence>
<evidence type="ECO:0000256" key="5">
    <source>
        <dbReference type="ARBA" id="ARBA00022692"/>
    </source>
</evidence>
<feature type="transmembrane region" description="Helical" evidence="9">
    <location>
        <begin position="116"/>
        <end position="137"/>
    </location>
</feature>
<feature type="transmembrane region" description="Helical" evidence="9">
    <location>
        <begin position="52"/>
        <end position="73"/>
    </location>
</feature>
<sequence>MSVFSHTSDTEIQTDREHDSEASAHNGSRRDKTQSSHSTGVGDSGRWSTQRIAIYALFVALAMAVSFLGIPIIPNFNWLKFDPSGIVCLIAGFAFSPAAAAIVAILSFLPHVFNDPWGTLIAIIVLLALCMPSSVIYKRHPTRVRAAIGIIVGSVCALIMAIALNLLITPIYTGWPVERVVSIIVPALLPFNLIKFTVDGVATFLIYKPISNYLNR</sequence>
<keyword evidence="3" id="KW-0813">Transport</keyword>
<dbReference type="InterPro" id="IPR024529">
    <property type="entry name" value="ECF_trnsprt_substrate-spec"/>
</dbReference>
<dbReference type="GO" id="GO:0032217">
    <property type="term" value="F:riboflavin transmembrane transporter activity"/>
    <property type="evidence" value="ECO:0007669"/>
    <property type="project" value="InterPro"/>
</dbReference>
<evidence type="ECO:0000256" key="9">
    <source>
        <dbReference type="SAM" id="Phobius"/>
    </source>
</evidence>
<protein>
    <submittedName>
        <fullName evidence="10">Putative membrane protein</fullName>
    </submittedName>
</protein>
<dbReference type="Gene3D" id="1.10.1760.20">
    <property type="match status" value="1"/>
</dbReference>
<gene>
    <name evidence="10" type="ORF">BBOMB_0657</name>
</gene>
<feature type="compositionally biased region" description="Polar residues" evidence="8">
    <location>
        <begin position="1"/>
        <end position="11"/>
    </location>
</feature>
<feature type="compositionally biased region" description="Basic and acidic residues" evidence="8">
    <location>
        <begin position="13"/>
        <end position="34"/>
    </location>
</feature>